<dbReference type="PROSITE" id="PS50987">
    <property type="entry name" value="HTH_ARSR_2"/>
    <property type="match status" value="1"/>
</dbReference>
<evidence type="ECO:0000259" key="4">
    <source>
        <dbReference type="PROSITE" id="PS50987"/>
    </source>
</evidence>
<keyword evidence="1" id="KW-0805">Transcription regulation</keyword>
<dbReference type="InterPro" id="IPR036388">
    <property type="entry name" value="WH-like_DNA-bd_sf"/>
</dbReference>
<dbReference type="InterPro" id="IPR001845">
    <property type="entry name" value="HTH_ArsR_DNA-bd_dom"/>
</dbReference>
<dbReference type="GO" id="GO:0003700">
    <property type="term" value="F:DNA-binding transcription factor activity"/>
    <property type="evidence" value="ECO:0007669"/>
    <property type="project" value="InterPro"/>
</dbReference>
<dbReference type="GO" id="GO:0003677">
    <property type="term" value="F:DNA binding"/>
    <property type="evidence" value="ECO:0007669"/>
    <property type="project" value="UniProtKB-KW"/>
</dbReference>
<gene>
    <name evidence="5" type="ORF">F8O04_09430</name>
</gene>
<dbReference type="Pfam" id="PF12840">
    <property type="entry name" value="HTH_20"/>
    <property type="match status" value="1"/>
</dbReference>
<dbReference type="NCBIfam" id="NF033788">
    <property type="entry name" value="HTH_metalloreg"/>
    <property type="match status" value="1"/>
</dbReference>
<dbReference type="SUPFAM" id="SSF46785">
    <property type="entry name" value="Winged helix' DNA-binding domain"/>
    <property type="match status" value="1"/>
</dbReference>
<dbReference type="PRINTS" id="PR00778">
    <property type="entry name" value="HTHARSR"/>
</dbReference>
<dbReference type="Proteomes" id="UP000431744">
    <property type="component" value="Unassembled WGS sequence"/>
</dbReference>
<protein>
    <submittedName>
        <fullName evidence="5">Winged helix-turn-helix transcriptional regulator</fullName>
    </submittedName>
</protein>
<name>A0A6H9WW35_9MICO</name>
<keyword evidence="3" id="KW-0804">Transcription</keyword>
<evidence type="ECO:0000313" key="5">
    <source>
        <dbReference type="EMBL" id="KAB1650380.1"/>
    </source>
</evidence>
<feature type="domain" description="HTH arsR-type" evidence="4">
    <location>
        <begin position="1"/>
        <end position="90"/>
    </location>
</feature>
<evidence type="ECO:0000256" key="1">
    <source>
        <dbReference type="ARBA" id="ARBA00023015"/>
    </source>
</evidence>
<accession>A0A6H9WW35</accession>
<dbReference type="InterPro" id="IPR036390">
    <property type="entry name" value="WH_DNA-bd_sf"/>
</dbReference>
<dbReference type="PANTHER" id="PTHR33154">
    <property type="entry name" value="TRANSCRIPTIONAL REGULATOR, ARSR FAMILY"/>
    <property type="match status" value="1"/>
</dbReference>
<evidence type="ECO:0000256" key="2">
    <source>
        <dbReference type="ARBA" id="ARBA00023125"/>
    </source>
</evidence>
<dbReference type="OrthoDB" id="3628603at2"/>
<dbReference type="EMBL" id="WBJY01000001">
    <property type="protein sequence ID" value="KAB1650380.1"/>
    <property type="molecule type" value="Genomic_DNA"/>
</dbReference>
<keyword evidence="6" id="KW-1185">Reference proteome</keyword>
<dbReference type="CDD" id="cd00090">
    <property type="entry name" value="HTH_ARSR"/>
    <property type="match status" value="1"/>
</dbReference>
<evidence type="ECO:0000256" key="3">
    <source>
        <dbReference type="ARBA" id="ARBA00023163"/>
    </source>
</evidence>
<dbReference type="AlphaFoldDB" id="A0A6H9WW35"/>
<dbReference type="SMART" id="SM00418">
    <property type="entry name" value="HTH_ARSR"/>
    <property type="match status" value="1"/>
</dbReference>
<dbReference type="InterPro" id="IPR011991">
    <property type="entry name" value="ArsR-like_HTH"/>
</dbReference>
<proteinExistence type="predicted"/>
<organism evidence="5 6">
    <name type="scientific">Pseudoclavibacter endophyticus</name>
    <dbReference type="NCBI Taxonomy" id="1778590"/>
    <lineage>
        <taxon>Bacteria</taxon>
        <taxon>Bacillati</taxon>
        <taxon>Actinomycetota</taxon>
        <taxon>Actinomycetes</taxon>
        <taxon>Micrococcales</taxon>
        <taxon>Microbacteriaceae</taxon>
        <taxon>Pseudoclavibacter</taxon>
    </lineage>
</organism>
<reference evidence="5 6" key="1">
    <citation type="submission" date="2019-09" db="EMBL/GenBank/DDBJ databases">
        <title>Phylogeny of genus Pseudoclavibacter and closely related genus.</title>
        <authorList>
            <person name="Li Y."/>
        </authorList>
    </citation>
    <scope>NUCLEOTIDE SEQUENCE [LARGE SCALE GENOMIC DNA]</scope>
    <source>
        <strain evidence="5 6">EGI 60007</strain>
    </source>
</reference>
<dbReference type="InterPro" id="IPR051081">
    <property type="entry name" value="HTH_MetalResp_TranReg"/>
</dbReference>
<sequence length="112" mass="12539">MDALAVLADPVRRRIVEYLADSEVPAGELVEVMDAEFGLVQPATSRHLRRLREVGLVRSRPDGARRLYSLDPGALREIDVWLDQFRGLWSSALSALDAEIRRGKSPPRSETT</sequence>
<keyword evidence="2" id="KW-0238">DNA-binding</keyword>
<dbReference type="Gene3D" id="1.10.10.10">
    <property type="entry name" value="Winged helix-like DNA-binding domain superfamily/Winged helix DNA-binding domain"/>
    <property type="match status" value="1"/>
</dbReference>
<dbReference type="PANTHER" id="PTHR33154:SF33">
    <property type="entry name" value="TRANSCRIPTIONAL REPRESSOR SDPR"/>
    <property type="match status" value="1"/>
</dbReference>
<comment type="caution">
    <text evidence="5">The sequence shown here is derived from an EMBL/GenBank/DDBJ whole genome shotgun (WGS) entry which is preliminary data.</text>
</comment>
<evidence type="ECO:0000313" key="6">
    <source>
        <dbReference type="Proteomes" id="UP000431744"/>
    </source>
</evidence>